<evidence type="ECO:0000313" key="3">
    <source>
        <dbReference type="Proteomes" id="UP000009376"/>
    </source>
</evidence>
<organism evidence="2 3">
    <name type="scientific">Candidatus Parvarchaeum acidophilus ARMAN-5</name>
    <dbReference type="NCBI Taxonomy" id="662762"/>
    <lineage>
        <taxon>Archaea</taxon>
        <taxon>Candidatus Parvarchaeota</taxon>
        <taxon>Candidatus Parvarchaeum</taxon>
    </lineage>
</organism>
<sequence>MKEEFLYVDKEGYSKLVNHLENRNSELNAFNFIDKTEKEGKIISVKDNICVQGIPATASSKVLSGYVPNFNATVVDRLQKNGFAVVGKTNMDEFGFGSFGINSDKIAHNPFDQRYVAGGSSSGSAIATAIIKNHISIAESTGGSISTPASFCGVVGLTPTYGAISRYGLIDYANSLDKIGVMGRNSESLKYVMNIVSGQDEKDTTSVSNTLEEVRKDKLYVIDNFTKNINQTVLDRFEELLSRFSSDGYKIEHVKIDNLDYSLPAYYILSMAEASTNLAKYQGFKYGHKLKQFSMGYNEFFTEARKDFGMEAKRRIILGTFIRGKSFKQKYYEKALSIRAEIIKRMKSFLKEGFIISPTAPILTPKIDEVKDITPVEEYSMDMLTIPPNLCGFPHISFPYNYE</sequence>
<name>D6GUE3_PARA5</name>
<dbReference type="SUPFAM" id="SSF75304">
    <property type="entry name" value="Amidase signature (AS) enzymes"/>
    <property type="match status" value="1"/>
</dbReference>
<feature type="domain" description="Amidase" evidence="1">
    <location>
        <begin position="42"/>
        <end position="402"/>
    </location>
</feature>
<dbReference type="PANTHER" id="PTHR11895">
    <property type="entry name" value="TRANSAMIDASE"/>
    <property type="match status" value="1"/>
</dbReference>
<dbReference type="Gene3D" id="3.90.1300.10">
    <property type="entry name" value="Amidase signature (AS) domain"/>
    <property type="match status" value="1"/>
</dbReference>
<dbReference type="Pfam" id="PF01425">
    <property type="entry name" value="Amidase"/>
    <property type="match status" value="1"/>
</dbReference>
<evidence type="ECO:0000259" key="1">
    <source>
        <dbReference type="Pfam" id="PF01425"/>
    </source>
</evidence>
<dbReference type="InterPro" id="IPR000120">
    <property type="entry name" value="Amidase"/>
</dbReference>
<protein>
    <submittedName>
        <fullName evidence="2">Amidase</fullName>
    </submittedName>
</protein>
<dbReference type="PANTHER" id="PTHR11895:SF7">
    <property type="entry name" value="GLUTAMYL-TRNA(GLN) AMIDOTRANSFERASE SUBUNIT A, MITOCHONDRIAL"/>
    <property type="match status" value="1"/>
</dbReference>
<gene>
    <name evidence="2" type="ORF">BJBARM5_0072</name>
</gene>
<dbReference type="GO" id="GO:0003824">
    <property type="term" value="F:catalytic activity"/>
    <property type="evidence" value="ECO:0007669"/>
    <property type="project" value="InterPro"/>
</dbReference>
<reference evidence="2 3" key="1">
    <citation type="journal article" date="2010" name="Proc. Natl. Acad. Sci. U.S.A.">
        <title>Enigmatic, ultrasmall, uncultivated Archaea.</title>
        <authorList>
            <person name="Baker B.J."/>
            <person name="Comolli L.R."/>
            <person name="Dick G.J."/>
            <person name="Hauser L.J."/>
            <person name="Hyatt D."/>
            <person name="Dill B.D."/>
            <person name="Land M.L."/>
            <person name="Verberkmoes N.C."/>
            <person name="Hettich R.L."/>
            <person name="Banfield J.F."/>
        </authorList>
    </citation>
    <scope>NUCLEOTIDE SEQUENCE [LARGE SCALE GENOMIC DNA]</scope>
</reference>
<dbReference type="Proteomes" id="UP000009376">
    <property type="component" value="Unassembled WGS sequence"/>
</dbReference>
<dbReference type="AlphaFoldDB" id="D6GUE3"/>
<accession>D6GUE3</accession>
<evidence type="ECO:0000313" key="2">
    <source>
        <dbReference type="EMBL" id="EFD93199.1"/>
    </source>
</evidence>
<dbReference type="EMBL" id="GG745545">
    <property type="protein sequence ID" value="EFD93199.1"/>
    <property type="molecule type" value="Genomic_DNA"/>
</dbReference>
<dbReference type="InterPro" id="IPR023631">
    <property type="entry name" value="Amidase_dom"/>
</dbReference>
<proteinExistence type="predicted"/>
<dbReference type="InterPro" id="IPR036928">
    <property type="entry name" value="AS_sf"/>
</dbReference>